<evidence type="ECO:0000256" key="1">
    <source>
        <dbReference type="SAM" id="MobiDB-lite"/>
    </source>
</evidence>
<keyword evidence="4" id="KW-1185">Reference proteome</keyword>
<proteinExistence type="predicted"/>
<feature type="compositionally biased region" description="Polar residues" evidence="1">
    <location>
        <begin position="221"/>
        <end position="230"/>
    </location>
</feature>
<keyword evidence="2" id="KW-0732">Signal</keyword>
<dbReference type="Proteomes" id="UP001302126">
    <property type="component" value="Unassembled WGS sequence"/>
</dbReference>
<dbReference type="AlphaFoldDB" id="A0AAN6WPG8"/>
<accession>A0AAN6WPG8</accession>
<evidence type="ECO:0000313" key="4">
    <source>
        <dbReference type="Proteomes" id="UP001302126"/>
    </source>
</evidence>
<feature type="compositionally biased region" description="Low complexity" evidence="1">
    <location>
        <begin position="145"/>
        <end position="190"/>
    </location>
</feature>
<evidence type="ECO:0000313" key="3">
    <source>
        <dbReference type="EMBL" id="KAK4183962.1"/>
    </source>
</evidence>
<feature type="compositionally biased region" description="Low complexity" evidence="1">
    <location>
        <begin position="239"/>
        <end position="267"/>
    </location>
</feature>
<dbReference type="EMBL" id="MU864513">
    <property type="protein sequence ID" value="KAK4183962.1"/>
    <property type="molecule type" value="Genomic_DNA"/>
</dbReference>
<feature type="chain" id="PRO_5042903084" evidence="2">
    <location>
        <begin position="27"/>
        <end position="294"/>
    </location>
</feature>
<feature type="signal peptide" evidence="2">
    <location>
        <begin position="1"/>
        <end position="26"/>
    </location>
</feature>
<comment type="caution">
    <text evidence="3">The sequence shown here is derived from an EMBL/GenBank/DDBJ whole genome shotgun (WGS) entry which is preliminary data.</text>
</comment>
<sequence length="294" mass="30626">MCRMIAAAHQIVLAGLLQYFVAICAAQEQEFFRWDTPKNYLAAHDVSRRQSPPPGYNPQFGSCGTGTTCENACGANWLSCQASTDLSLFCYNKVDLGQTCCENGSGRACDRGFYCAWQTFGGRVWCCEDGQSLEECGVPGGSAITSSTQTSTSSSGTGNPSETSTAITSASTTVTFTDTTTLTGPDPTSTTDRHQCPGSVVTSWATSTVSFTFTVTVTESDSNGGCNSEEPTVSPPPSTSTSSGTTITKPPSSTASKPPTNSTATSTLVTAGSRRLRAVDVLPLALLAMGTLLV</sequence>
<evidence type="ECO:0000256" key="2">
    <source>
        <dbReference type="SAM" id="SignalP"/>
    </source>
</evidence>
<feature type="region of interest" description="Disordered" evidence="1">
    <location>
        <begin position="145"/>
        <end position="197"/>
    </location>
</feature>
<reference evidence="3" key="1">
    <citation type="journal article" date="2023" name="Mol. Phylogenet. Evol.">
        <title>Genome-scale phylogeny and comparative genomics of the fungal order Sordariales.</title>
        <authorList>
            <person name="Hensen N."/>
            <person name="Bonometti L."/>
            <person name="Westerberg I."/>
            <person name="Brannstrom I.O."/>
            <person name="Guillou S."/>
            <person name="Cros-Aarteil S."/>
            <person name="Calhoun S."/>
            <person name="Haridas S."/>
            <person name="Kuo A."/>
            <person name="Mondo S."/>
            <person name="Pangilinan J."/>
            <person name="Riley R."/>
            <person name="LaButti K."/>
            <person name="Andreopoulos B."/>
            <person name="Lipzen A."/>
            <person name="Chen C."/>
            <person name="Yan M."/>
            <person name="Daum C."/>
            <person name="Ng V."/>
            <person name="Clum A."/>
            <person name="Steindorff A."/>
            <person name="Ohm R.A."/>
            <person name="Martin F."/>
            <person name="Silar P."/>
            <person name="Natvig D.O."/>
            <person name="Lalanne C."/>
            <person name="Gautier V."/>
            <person name="Ament-Velasquez S.L."/>
            <person name="Kruys A."/>
            <person name="Hutchinson M.I."/>
            <person name="Powell A.J."/>
            <person name="Barry K."/>
            <person name="Miller A.N."/>
            <person name="Grigoriev I.V."/>
            <person name="Debuchy R."/>
            <person name="Gladieux P."/>
            <person name="Hiltunen Thoren M."/>
            <person name="Johannesson H."/>
        </authorList>
    </citation>
    <scope>NUCLEOTIDE SEQUENCE</scope>
    <source>
        <strain evidence="3">PSN309</strain>
    </source>
</reference>
<name>A0AAN6WPG8_9PEZI</name>
<gene>
    <name evidence="3" type="ORF">QBC35DRAFT_466878</name>
</gene>
<feature type="region of interest" description="Disordered" evidence="1">
    <location>
        <begin position="219"/>
        <end position="268"/>
    </location>
</feature>
<organism evidence="3 4">
    <name type="scientific">Podospora australis</name>
    <dbReference type="NCBI Taxonomy" id="1536484"/>
    <lineage>
        <taxon>Eukaryota</taxon>
        <taxon>Fungi</taxon>
        <taxon>Dikarya</taxon>
        <taxon>Ascomycota</taxon>
        <taxon>Pezizomycotina</taxon>
        <taxon>Sordariomycetes</taxon>
        <taxon>Sordariomycetidae</taxon>
        <taxon>Sordariales</taxon>
        <taxon>Podosporaceae</taxon>
        <taxon>Podospora</taxon>
    </lineage>
</organism>
<reference evidence="3" key="2">
    <citation type="submission" date="2023-05" db="EMBL/GenBank/DDBJ databases">
        <authorList>
            <consortium name="Lawrence Berkeley National Laboratory"/>
            <person name="Steindorff A."/>
            <person name="Hensen N."/>
            <person name="Bonometti L."/>
            <person name="Westerberg I."/>
            <person name="Brannstrom I.O."/>
            <person name="Guillou S."/>
            <person name="Cros-Aarteil S."/>
            <person name="Calhoun S."/>
            <person name="Haridas S."/>
            <person name="Kuo A."/>
            <person name="Mondo S."/>
            <person name="Pangilinan J."/>
            <person name="Riley R."/>
            <person name="Labutti K."/>
            <person name="Andreopoulos B."/>
            <person name="Lipzen A."/>
            <person name="Chen C."/>
            <person name="Yanf M."/>
            <person name="Daum C."/>
            <person name="Ng V."/>
            <person name="Clum A."/>
            <person name="Ohm R."/>
            <person name="Martin F."/>
            <person name="Silar P."/>
            <person name="Natvig D."/>
            <person name="Lalanne C."/>
            <person name="Gautier V."/>
            <person name="Ament-Velasquez S.L."/>
            <person name="Kruys A."/>
            <person name="Hutchinson M.I."/>
            <person name="Powell A.J."/>
            <person name="Barry K."/>
            <person name="Miller A.N."/>
            <person name="Grigoriev I.V."/>
            <person name="Debuchy R."/>
            <person name="Gladieux P."/>
            <person name="Thoren M.H."/>
            <person name="Johannesson H."/>
        </authorList>
    </citation>
    <scope>NUCLEOTIDE SEQUENCE</scope>
    <source>
        <strain evidence="3">PSN309</strain>
    </source>
</reference>
<protein>
    <submittedName>
        <fullName evidence="3">Uncharacterized protein</fullName>
    </submittedName>
</protein>